<name>A0A6V7SX02_PLAVN</name>
<evidence type="ECO:0000313" key="3">
    <source>
        <dbReference type="Proteomes" id="UP000515268"/>
    </source>
</evidence>
<keyword evidence="1" id="KW-0472">Membrane</keyword>
<organism evidence="2 3">
    <name type="scientific">Plasmodium vinckei petteri</name>
    <dbReference type="NCBI Taxonomy" id="138298"/>
    <lineage>
        <taxon>Eukaryota</taxon>
        <taxon>Sar</taxon>
        <taxon>Alveolata</taxon>
        <taxon>Apicomplexa</taxon>
        <taxon>Aconoidasida</taxon>
        <taxon>Haemosporida</taxon>
        <taxon>Plasmodiidae</taxon>
        <taxon>Plasmodium</taxon>
        <taxon>Plasmodium (Vinckeia)</taxon>
    </lineage>
</organism>
<dbReference type="AlphaFoldDB" id="A0A6V7SX02"/>
<evidence type="ECO:0000313" key="2">
    <source>
        <dbReference type="EMBL" id="CAD2103927.1"/>
    </source>
</evidence>
<feature type="transmembrane region" description="Helical" evidence="1">
    <location>
        <begin position="6"/>
        <end position="26"/>
    </location>
</feature>
<keyword evidence="1" id="KW-1133">Transmembrane helix</keyword>
<reference evidence="2 3" key="1">
    <citation type="submission" date="2020-08" db="EMBL/GenBank/DDBJ databases">
        <authorList>
            <person name="Ramaprasad A."/>
        </authorList>
    </citation>
    <scope>NUCLEOTIDE SEQUENCE [LARGE SCALE GENOMIC DNA]</scope>
</reference>
<sequence length="68" mass="8152">MRKKWVNIYMLNLLFCIIYHNISLILNVEAIRLSFYNFSITGHAPLIYAHIEKQKICSINKNYIKLKH</sequence>
<dbReference type="Proteomes" id="UP000515268">
    <property type="component" value="Chromosome PVPCR_09"/>
</dbReference>
<dbReference type="VEuPathDB" id="PlasmoDB:PVPCR_0901460"/>
<gene>
    <name evidence="2" type="ORF">PVPCR_0901460</name>
</gene>
<evidence type="ECO:0000256" key="1">
    <source>
        <dbReference type="SAM" id="Phobius"/>
    </source>
</evidence>
<keyword evidence="1" id="KW-0812">Transmembrane</keyword>
<keyword evidence="3" id="KW-1185">Reference proteome</keyword>
<proteinExistence type="predicted"/>
<accession>A0A6V7SX02</accession>
<dbReference type="EMBL" id="LR865414">
    <property type="protein sequence ID" value="CAD2103927.1"/>
    <property type="molecule type" value="Genomic_DNA"/>
</dbReference>
<protein>
    <submittedName>
        <fullName evidence="2">Uncharacterized protein</fullName>
    </submittedName>
</protein>